<name>A0A9P9EW33_9HYPO</name>
<sequence>MDTEQRDSRAHDNSVHRNEFGYMESVGHPIGNNILNKQRLEPSASSTTHDATQESIYQTVVNPVETHRFSTHGLNPPSRAPPPIPQSSINMPKPEKTDAPSAEPKVPIVPRTPRTPTSGFGSLFRKRLRSHHGGGSKMPTTPVAPSTHWNPFENQDPVPPCSSIWMTGRLENKSEKMERAAYFREKVEKQMAQGEVAHGKSPARKQLSIGKAQSKEDLRRKNRSLARRQSMESIAAPEPLFSASPPPPLPALPGSSRLNYLDGRAKSRVADDAAAAVYKAKKPQHLSVETRKLRKQAREGSRATRAPNSKPSSGGLRSAFKTESSRLSGGGVTGEESREDEVVARRQ</sequence>
<feature type="region of interest" description="Disordered" evidence="1">
    <location>
        <begin position="192"/>
        <end position="259"/>
    </location>
</feature>
<feature type="compositionally biased region" description="Basic and acidic residues" evidence="1">
    <location>
        <begin position="288"/>
        <end position="302"/>
    </location>
</feature>
<protein>
    <submittedName>
        <fullName evidence="2">Uncharacterized protein</fullName>
    </submittedName>
</protein>
<dbReference type="AlphaFoldDB" id="A0A9P9EW33"/>
<dbReference type="EMBL" id="JAGMUV010000008">
    <property type="protein sequence ID" value="KAH7146395.1"/>
    <property type="molecule type" value="Genomic_DNA"/>
</dbReference>
<evidence type="ECO:0000313" key="2">
    <source>
        <dbReference type="EMBL" id="KAH7146395.1"/>
    </source>
</evidence>
<feature type="region of interest" description="Disordered" evidence="1">
    <location>
        <begin position="278"/>
        <end position="347"/>
    </location>
</feature>
<proteinExistence type="predicted"/>
<organism evidence="2 3">
    <name type="scientific">Dactylonectria macrodidyma</name>
    <dbReference type="NCBI Taxonomy" id="307937"/>
    <lineage>
        <taxon>Eukaryota</taxon>
        <taxon>Fungi</taxon>
        <taxon>Dikarya</taxon>
        <taxon>Ascomycota</taxon>
        <taxon>Pezizomycotina</taxon>
        <taxon>Sordariomycetes</taxon>
        <taxon>Hypocreomycetidae</taxon>
        <taxon>Hypocreales</taxon>
        <taxon>Nectriaceae</taxon>
        <taxon>Dactylonectria</taxon>
    </lineage>
</organism>
<evidence type="ECO:0000313" key="3">
    <source>
        <dbReference type="Proteomes" id="UP000738349"/>
    </source>
</evidence>
<dbReference type="OrthoDB" id="4889313at2759"/>
<dbReference type="Proteomes" id="UP000738349">
    <property type="component" value="Unassembled WGS sequence"/>
</dbReference>
<reference evidence="2" key="1">
    <citation type="journal article" date="2021" name="Nat. Commun.">
        <title>Genetic determinants of endophytism in the Arabidopsis root mycobiome.</title>
        <authorList>
            <person name="Mesny F."/>
            <person name="Miyauchi S."/>
            <person name="Thiergart T."/>
            <person name="Pickel B."/>
            <person name="Atanasova L."/>
            <person name="Karlsson M."/>
            <person name="Huettel B."/>
            <person name="Barry K.W."/>
            <person name="Haridas S."/>
            <person name="Chen C."/>
            <person name="Bauer D."/>
            <person name="Andreopoulos W."/>
            <person name="Pangilinan J."/>
            <person name="LaButti K."/>
            <person name="Riley R."/>
            <person name="Lipzen A."/>
            <person name="Clum A."/>
            <person name="Drula E."/>
            <person name="Henrissat B."/>
            <person name="Kohler A."/>
            <person name="Grigoriev I.V."/>
            <person name="Martin F.M."/>
            <person name="Hacquard S."/>
        </authorList>
    </citation>
    <scope>NUCLEOTIDE SEQUENCE</scope>
    <source>
        <strain evidence="2">MPI-CAGE-AT-0147</strain>
    </source>
</reference>
<feature type="region of interest" description="Disordered" evidence="1">
    <location>
        <begin position="68"/>
        <end position="156"/>
    </location>
</feature>
<accession>A0A9P9EW33</accession>
<feature type="compositionally biased region" description="Basic residues" evidence="1">
    <location>
        <begin position="124"/>
        <end position="134"/>
    </location>
</feature>
<feature type="compositionally biased region" description="Polar residues" evidence="1">
    <location>
        <begin position="143"/>
        <end position="153"/>
    </location>
</feature>
<gene>
    <name evidence="2" type="ORF">EDB81DRAFT_883815</name>
</gene>
<keyword evidence="3" id="KW-1185">Reference proteome</keyword>
<evidence type="ECO:0000256" key="1">
    <source>
        <dbReference type="SAM" id="MobiDB-lite"/>
    </source>
</evidence>
<comment type="caution">
    <text evidence="2">The sequence shown here is derived from an EMBL/GenBank/DDBJ whole genome shotgun (WGS) entry which is preliminary data.</text>
</comment>